<evidence type="ECO:0000256" key="2">
    <source>
        <dbReference type="RuleBase" id="RU363034"/>
    </source>
</evidence>
<dbReference type="GO" id="GO:0004252">
    <property type="term" value="F:serine-type endopeptidase activity"/>
    <property type="evidence" value="ECO:0007669"/>
    <property type="project" value="InterPro"/>
</dbReference>
<dbReference type="PROSITE" id="PS00135">
    <property type="entry name" value="TRYPSIN_SER"/>
    <property type="match status" value="1"/>
</dbReference>
<keyword evidence="3" id="KW-0732">Signal</keyword>
<dbReference type="GO" id="GO:0006508">
    <property type="term" value="P:proteolysis"/>
    <property type="evidence" value="ECO:0007669"/>
    <property type="project" value="UniProtKB-KW"/>
</dbReference>
<dbReference type="InterPro" id="IPR033116">
    <property type="entry name" value="TRYPSIN_SER"/>
</dbReference>
<dbReference type="CDD" id="cd00190">
    <property type="entry name" value="Tryp_SPc"/>
    <property type="match status" value="1"/>
</dbReference>
<dbReference type="FunFam" id="2.40.10.10:FF:000068">
    <property type="entry name" value="transmembrane protease serine 2"/>
    <property type="match status" value="1"/>
</dbReference>
<dbReference type="PROSITE" id="PS50240">
    <property type="entry name" value="TRYPSIN_DOM"/>
    <property type="match status" value="1"/>
</dbReference>
<dbReference type="SMART" id="SM00020">
    <property type="entry name" value="Tryp_SPc"/>
    <property type="match status" value="1"/>
</dbReference>
<dbReference type="InterPro" id="IPR043504">
    <property type="entry name" value="Peptidase_S1_PA_chymotrypsin"/>
</dbReference>
<dbReference type="Pfam" id="PF00089">
    <property type="entry name" value="Trypsin"/>
    <property type="match status" value="1"/>
</dbReference>
<dbReference type="OrthoDB" id="6380398at2759"/>
<reference evidence="6" key="1">
    <citation type="submission" date="2017-01" db="EMBL/GenBank/DDBJ databases">
        <authorList>
            <person name="Wang Y."/>
            <person name="White M."/>
            <person name="Kvist S."/>
            <person name="Moncalvo J.-M."/>
        </authorList>
    </citation>
    <scope>NUCLEOTIDE SEQUENCE [LARGE SCALE GENOMIC DNA]</scope>
    <source>
        <strain evidence="6">COL-18-3</strain>
    </source>
</reference>
<dbReference type="InterPro" id="IPR009003">
    <property type="entry name" value="Peptidase_S1_PA"/>
</dbReference>
<organism evidence="5 6">
    <name type="scientific">Zancudomyces culisetae</name>
    <name type="common">Gut fungus</name>
    <name type="synonym">Smittium culisetae</name>
    <dbReference type="NCBI Taxonomy" id="1213189"/>
    <lineage>
        <taxon>Eukaryota</taxon>
        <taxon>Fungi</taxon>
        <taxon>Fungi incertae sedis</taxon>
        <taxon>Zoopagomycota</taxon>
        <taxon>Kickxellomycotina</taxon>
        <taxon>Harpellomycetes</taxon>
        <taxon>Harpellales</taxon>
        <taxon>Legeriomycetaceae</taxon>
        <taxon>Zancudomyces</taxon>
    </lineage>
</organism>
<keyword evidence="2" id="KW-0720">Serine protease</keyword>
<keyword evidence="6" id="KW-1185">Reference proteome</keyword>
<evidence type="ECO:0000259" key="4">
    <source>
        <dbReference type="PROSITE" id="PS50240"/>
    </source>
</evidence>
<dbReference type="InterPro" id="IPR001314">
    <property type="entry name" value="Peptidase_S1A"/>
</dbReference>
<dbReference type="PROSITE" id="PS00134">
    <property type="entry name" value="TRYPSIN_HIS"/>
    <property type="match status" value="1"/>
</dbReference>
<dbReference type="PANTHER" id="PTHR24252:SF7">
    <property type="entry name" value="HYALIN"/>
    <property type="match status" value="1"/>
</dbReference>
<dbReference type="Gene3D" id="2.40.10.10">
    <property type="entry name" value="Trypsin-like serine proteases"/>
    <property type="match status" value="1"/>
</dbReference>
<evidence type="ECO:0000313" key="5">
    <source>
        <dbReference type="EMBL" id="OMH82551.1"/>
    </source>
</evidence>
<evidence type="ECO:0000256" key="1">
    <source>
        <dbReference type="ARBA" id="ARBA00023157"/>
    </source>
</evidence>
<sequence>MKVQTLYMCVSSLLGYAAAQQGSARIVGGTDASIGKYPFAVYIINNASGSLCGGSLLSGDWVITAAHCAKDVKPEDLKVTVGETKFVTDKGIAVTQNIIHPDYGNAGDKNDIALFKLEKKVDYQPIKIHTDNLGDGEQVKALGWGLESSTATTPSNNLKEVTLKLISTDECRKRVSSFEGNGVGSQYCTGGTPGKDTCSGDSGGPLVKEKDGNWRLVGLTSYGAWDQRADVSDICGTEEIVAIYTRVSSFMDFITSNTGLSSSDIS</sequence>
<dbReference type="InterPro" id="IPR018114">
    <property type="entry name" value="TRYPSIN_HIS"/>
</dbReference>
<protein>
    <submittedName>
        <fullName evidence="5">Chymotrypsin-like protease CTRL-1</fullName>
    </submittedName>
</protein>
<feature type="signal peptide" evidence="3">
    <location>
        <begin position="1"/>
        <end position="19"/>
    </location>
</feature>
<feature type="chain" id="PRO_5012571098" evidence="3">
    <location>
        <begin position="20"/>
        <end position="266"/>
    </location>
</feature>
<proteinExistence type="predicted"/>
<dbReference type="InterPro" id="IPR001254">
    <property type="entry name" value="Trypsin_dom"/>
</dbReference>
<dbReference type="SUPFAM" id="SSF50494">
    <property type="entry name" value="Trypsin-like serine proteases"/>
    <property type="match status" value="1"/>
</dbReference>
<gene>
    <name evidence="5" type="ORF">AX774_g3975</name>
</gene>
<feature type="domain" description="Peptidase S1" evidence="4">
    <location>
        <begin position="26"/>
        <end position="259"/>
    </location>
</feature>
<dbReference type="AlphaFoldDB" id="A0A1R1PNN4"/>
<dbReference type="PANTHER" id="PTHR24252">
    <property type="entry name" value="ACROSIN-RELATED"/>
    <property type="match status" value="1"/>
</dbReference>
<keyword evidence="1" id="KW-1015">Disulfide bond</keyword>
<accession>A0A1R1PNN4</accession>
<dbReference type="PRINTS" id="PR00722">
    <property type="entry name" value="CHYMOTRYPSIN"/>
</dbReference>
<keyword evidence="2 5" id="KW-0645">Protease</keyword>
<evidence type="ECO:0000313" key="6">
    <source>
        <dbReference type="Proteomes" id="UP000188320"/>
    </source>
</evidence>
<evidence type="ECO:0000256" key="3">
    <source>
        <dbReference type="SAM" id="SignalP"/>
    </source>
</evidence>
<name>A0A1R1PNN4_ZANCU</name>
<dbReference type="Proteomes" id="UP000188320">
    <property type="component" value="Unassembled WGS sequence"/>
</dbReference>
<comment type="caution">
    <text evidence="5">The sequence shown here is derived from an EMBL/GenBank/DDBJ whole genome shotgun (WGS) entry which is preliminary data.</text>
</comment>
<keyword evidence="2" id="KW-0378">Hydrolase</keyword>
<dbReference type="EMBL" id="LSSK01000639">
    <property type="protein sequence ID" value="OMH82551.1"/>
    <property type="molecule type" value="Genomic_DNA"/>
</dbReference>